<comment type="subcellular location">
    <subcellularLocation>
        <location evidence="4">Endoplasmic reticulum membrane</location>
        <topology evidence="4">Peripheral membrane protein</topology>
    </subcellularLocation>
    <subcellularLocation>
        <location evidence="3">Microsome membrane</location>
        <topology evidence="3">Peripheral membrane protein</topology>
    </subcellularLocation>
</comment>
<dbReference type="InterPro" id="IPR050196">
    <property type="entry name" value="Cytochrome_P450_Monoox"/>
</dbReference>
<organism evidence="17 18">
    <name type="scientific">Aromia moschata</name>
    <dbReference type="NCBI Taxonomy" id="1265417"/>
    <lineage>
        <taxon>Eukaryota</taxon>
        <taxon>Metazoa</taxon>
        <taxon>Ecdysozoa</taxon>
        <taxon>Arthropoda</taxon>
        <taxon>Hexapoda</taxon>
        <taxon>Insecta</taxon>
        <taxon>Pterygota</taxon>
        <taxon>Neoptera</taxon>
        <taxon>Endopterygota</taxon>
        <taxon>Coleoptera</taxon>
        <taxon>Polyphaga</taxon>
        <taxon>Cucujiformia</taxon>
        <taxon>Chrysomeloidea</taxon>
        <taxon>Cerambycidae</taxon>
        <taxon>Cerambycinae</taxon>
        <taxon>Callichromatini</taxon>
        <taxon>Aromia</taxon>
    </lineage>
</organism>
<dbReference type="AlphaFoldDB" id="A0AAV8YFB3"/>
<evidence type="ECO:0000256" key="16">
    <source>
        <dbReference type="SAM" id="Phobius"/>
    </source>
</evidence>
<dbReference type="InterPro" id="IPR036396">
    <property type="entry name" value="Cyt_P450_sf"/>
</dbReference>
<evidence type="ECO:0000256" key="12">
    <source>
        <dbReference type="ARBA" id="ARBA00023033"/>
    </source>
</evidence>
<dbReference type="SUPFAM" id="SSF48264">
    <property type="entry name" value="Cytochrome P450"/>
    <property type="match status" value="1"/>
</dbReference>
<evidence type="ECO:0000256" key="10">
    <source>
        <dbReference type="ARBA" id="ARBA00023002"/>
    </source>
</evidence>
<evidence type="ECO:0000256" key="2">
    <source>
        <dbReference type="ARBA" id="ARBA00003690"/>
    </source>
</evidence>
<keyword evidence="16" id="KW-1133">Transmembrane helix</keyword>
<dbReference type="PRINTS" id="PR00463">
    <property type="entry name" value="EP450I"/>
</dbReference>
<keyword evidence="8" id="KW-0256">Endoplasmic reticulum</keyword>
<feature type="binding site" description="axial binding residue" evidence="14">
    <location>
        <position position="629"/>
    </location>
    <ligand>
        <name>heme</name>
        <dbReference type="ChEBI" id="CHEBI:30413"/>
    </ligand>
    <ligandPart>
        <name>Fe</name>
        <dbReference type="ChEBI" id="CHEBI:18248"/>
    </ligandPart>
</feature>
<evidence type="ECO:0000256" key="15">
    <source>
        <dbReference type="RuleBase" id="RU000461"/>
    </source>
</evidence>
<name>A0AAV8YFB3_9CUCU</name>
<dbReference type="PRINTS" id="PR00385">
    <property type="entry name" value="P450"/>
</dbReference>
<dbReference type="GO" id="GO:0020037">
    <property type="term" value="F:heme binding"/>
    <property type="evidence" value="ECO:0007669"/>
    <property type="project" value="InterPro"/>
</dbReference>
<feature type="transmembrane region" description="Helical" evidence="16">
    <location>
        <begin position="36"/>
        <end position="62"/>
    </location>
</feature>
<comment type="cofactor">
    <cofactor evidence="1 14">
        <name>heme</name>
        <dbReference type="ChEBI" id="CHEBI:30413"/>
    </cofactor>
</comment>
<reference evidence="17" key="1">
    <citation type="journal article" date="2023" name="Insect Mol. Biol.">
        <title>Genome sequencing provides insights into the evolution of gene families encoding plant cell wall-degrading enzymes in longhorned beetles.</title>
        <authorList>
            <person name="Shin N.R."/>
            <person name="Okamura Y."/>
            <person name="Kirsch R."/>
            <person name="Pauchet Y."/>
        </authorList>
    </citation>
    <scope>NUCLEOTIDE SEQUENCE</scope>
    <source>
        <strain evidence="17">AMC_N1</strain>
    </source>
</reference>
<evidence type="ECO:0000313" key="17">
    <source>
        <dbReference type="EMBL" id="KAJ8949882.1"/>
    </source>
</evidence>
<keyword evidence="13 16" id="KW-0472">Membrane</keyword>
<dbReference type="GO" id="GO:0004497">
    <property type="term" value="F:monooxygenase activity"/>
    <property type="evidence" value="ECO:0007669"/>
    <property type="project" value="UniProtKB-KW"/>
</dbReference>
<keyword evidence="16" id="KW-0812">Transmembrane</keyword>
<keyword evidence="10 15" id="KW-0560">Oxidoreductase</keyword>
<keyword evidence="12 15" id="KW-0503">Monooxygenase</keyword>
<keyword evidence="18" id="KW-1185">Reference proteome</keyword>
<protein>
    <recommendedName>
        <fullName evidence="19">Cytochrome P450</fullName>
    </recommendedName>
</protein>
<evidence type="ECO:0000256" key="8">
    <source>
        <dbReference type="ARBA" id="ARBA00022824"/>
    </source>
</evidence>
<dbReference type="InterPro" id="IPR017972">
    <property type="entry name" value="Cyt_P450_CS"/>
</dbReference>
<dbReference type="Proteomes" id="UP001162162">
    <property type="component" value="Unassembled WGS sequence"/>
</dbReference>
<dbReference type="PANTHER" id="PTHR24291:SF189">
    <property type="entry name" value="CYTOCHROME P450 4C3-RELATED"/>
    <property type="match status" value="1"/>
</dbReference>
<dbReference type="CDD" id="cd20628">
    <property type="entry name" value="CYP4"/>
    <property type="match status" value="1"/>
</dbReference>
<evidence type="ECO:0000256" key="13">
    <source>
        <dbReference type="ARBA" id="ARBA00023136"/>
    </source>
</evidence>
<evidence type="ECO:0000256" key="1">
    <source>
        <dbReference type="ARBA" id="ARBA00001971"/>
    </source>
</evidence>
<dbReference type="GO" id="GO:0005506">
    <property type="term" value="F:iron ion binding"/>
    <property type="evidence" value="ECO:0007669"/>
    <property type="project" value="InterPro"/>
</dbReference>
<sequence>MFEATLDPASKQYASLQLSIKPKSKEANGHRPKNSVFFVCTQLFVLPLVLILYFLSGLAKFLKSKLILRRIPCPPCHWLLGNLTADLWHKPDHQRDWGKILHLFLFSNDRQSMSLLGKHLQGSSWAANCVCDLKFRCTLCGWRGLRQHSTPKNGRLNDIYKRVRSSIQGASDRMKDTIPVKLQSSWEDLYEVITRINDSSLPNPEVTKRETKGGPLQLFVDTENLGPLFLTPKINLLDELFCIIRKNSREYWPIYRFEAFHMTTVNFLHPCDIEIILSSMIHMRKSGIYSMLKRWLGEGLLTSTGKKWQTRRKILTPAFHFNILQEFLKVFNEETEKLVKQIEENCKEPFIDVVPIITQMTLQSIGETAMGLGQIDKATQEKYKDSIFKIAQLILTQITRPWYRVPYVYCFSKLKEEELKTTEYLHSFAYRVIRNRENVLSKVYNDDFKNNEKVSYSRRKVVRMLDLLLMSKMGGSDIDLEGIREEVDTFMFEGHDTTSMAITYLLLLLANNQDIQGTVAQEITNVVGTGTPTYDDLQELKYTERVIKEALRLYPSVPFISRVAGEDFTTYTGYFIPKGTVLNIHIYDLHRDPEVYPDPEKFDPDRFLPENCKRHPFAYIPFSAGPRNCIGQRYAILELKAVLCGILRKFFMEPVDKPSDMSFHCDMVLRPRTAVRIKFVPK</sequence>
<keyword evidence="11 14" id="KW-0408">Iron</keyword>
<dbReference type="PANTHER" id="PTHR24291">
    <property type="entry name" value="CYTOCHROME P450 FAMILY 4"/>
    <property type="match status" value="1"/>
</dbReference>
<evidence type="ECO:0000256" key="14">
    <source>
        <dbReference type="PIRSR" id="PIRSR602401-1"/>
    </source>
</evidence>
<dbReference type="Gene3D" id="1.10.630.10">
    <property type="entry name" value="Cytochrome P450"/>
    <property type="match status" value="1"/>
</dbReference>
<dbReference type="GO" id="GO:0005789">
    <property type="term" value="C:endoplasmic reticulum membrane"/>
    <property type="evidence" value="ECO:0007669"/>
    <property type="project" value="UniProtKB-SubCell"/>
</dbReference>
<evidence type="ECO:0000313" key="18">
    <source>
        <dbReference type="Proteomes" id="UP001162162"/>
    </source>
</evidence>
<evidence type="ECO:0000256" key="6">
    <source>
        <dbReference type="ARBA" id="ARBA00022617"/>
    </source>
</evidence>
<evidence type="ECO:0000256" key="11">
    <source>
        <dbReference type="ARBA" id="ARBA00023004"/>
    </source>
</evidence>
<evidence type="ECO:0008006" key="19">
    <source>
        <dbReference type="Google" id="ProtNLM"/>
    </source>
</evidence>
<gene>
    <name evidence="17" type="ORF">NQ318_010516</name>
</gene>
<evidence type="ECO:0000256" key="4">
    <source>
        <dbReference type="ARBA" id="ARBA00004406"/>
    </source>
</evidence>
<evidence type="ECO:0000256" key="9">
    <source>
        <dbReference type="ARBA" id="ARBA00022848"/>
    </source>
</evidence>
<comment type="function">
    <text evidence="2">May be involved in the metabolism of insect hormones and in the breakdown of synthetic insecticides.</text>
</comment>
<accession>A0AAV8YFB3</accession>
<dbReference type="PROSITE" id="PS00086">
    <property type="entry name" value="CYTOCHROME_P450"/>
    <property type="match status" value="1"/>
</dbReference>
<keyword evidence="6 14" id="KW-0349">Heme</keyword>
<evidence type="ECO:0000256" key="7">
    <source>
        <dbReference type="ARBA" id="ARBA00022723"/>
    </source>
</evidence>
<keyword evidence="7 14" id="KW-0479">Metal-binding</keyword>
<dbReference type="InterPro" id="IPR001128">
    <property type="entry name" value="Cyt_P450"/>
</dbReference>
<comment type="similarity">
    <text evidence="5 15">Belongs to the cytochrome P450 family.</text>
</comment>
<evidence type="ECO:0000256" key="3">
    <source>
        <dbReference type="ARBA" id="ARBA00004174"/>
    </source>
</evidence>
<dbReference type="InterPro" id="IPR002401">
    <property type="entry name" value="Cyt_P450_E_grp-I"/>
</dbReference>
<evidence type="ECO:0000256" key="5">
    <source>
        <dbReference type="ARBA" id="ARBA00010617"/>
    </source>
</evidence>
<dbReference type="Pfam" id="PF00067">
    <property type="entry name" value="p450"/>
    <property type="match status" value="1"/>
</dbReference>
<keyword evidence="9" id="KW-0492">Microsome</keyword>
<comment type="caution">
    <text evidence="17">The sequence shown here is derived from an EMBL/GenBank/DDBJ whole genome shotgun (WGS) entry which is preliminary data.</text>
</comment>
<proteinExistence type="inferred from homology"/>
<dbReference type="GO" id="GO:0016705">
    <property type="term" value="F:oxidoreductase activity, acting on paired donors, with incorporation or reduction of molecular oxygen"/>
    <property type="evidence" value="ECO:0007669"/>
    <property type="project" value="InterPro"/>
</dbReference>
<dbReference type="EMBL" id="JAPWTK010000108">
    <property type="protein sequence ID" value="KAJ8949882.1"/>
    <property type="molecule type" value="Genomic_DNA"/>
</dbReference>